<dbReference type="EMBL" id="WOWK01000040">
    <property type="protein sequence ID" value="KAF0324913.1"/>
    <property type="molecule type" value="Genomic_DNA"/>
</dbReference>
<evidence type="ECO:0000256" key="1">
    <source>
        <dbReference type="ARBA" id="ARBA00023002"/>
    </source>
</evidence>
<evidence type="ECO:0000313" key="3">
    <source>
        <dbReference type="EMBL" id="KAF0324913.1"/>
    </source>
</evidence>
<dbReference type="Pfam" id="PF00106">
    <property type="entry name" value="adh_short"/>
    <property type="match status" value="1"/>
</dbReference>
<dbReference type="Gene3D" id="3.40.50.720">
    <property type="entry name" value="NAD(P)-binding Rossmann-like Domain"/>
    <property type="match status" value="1"/>
</dbReference>
<sequence length="332" mass="35849">MVSLTEVRASNAALTPSTVPKTALFVGATSGIGKYTLTELVSLNLPVKCYVVGRKASEPTMRPVLEALRRKNTQAELVWVEAEVSLLSEVKRVCEFIKEKEGRLDLLCLTAGYAPFGGRNDTAEGIEVTHALQYYGRMLFTLSLLPLLRASPSPRVITVLGGSFLSTNLLVDDLDLRQAGNFGGMRSQTHMSIMNTLFLDRLASDPDNARVSFVHNWPGAVDTGNMARYHAPSWLSPAPVTVLLKPVFWVLGTGGREAGERHVYNATSGRFGGGGPRGEGEVEKGTGGEEGRGLFLVGRGCEVVERGSVLEELRGAQGVVWGRTMEVLGPYL</sequence>
<gene>
    <name evidence="3" type="ORF">GQ607_007806</name>
</gene>
<dbReference type="PANTHER" id="PTHR47534:SF3">
    <property type="entry name" value="ALCOHOL DEHYDROGENASE-LIKE C-TERMINAL DOMAIN-CONTAINING PROTEIN"/>
    <property type="match status" value="1"/>
</dbReference>
<dbReference type="PANTHER" id="PTHR47534">
    <property type="entry name" value="YALI0E05731P"/>
    <property type="match status" value="1"/>
</dbReference>
<feature type="compositionally biased region" description="Basic and acidic residues" evidence="2">
    <location>
        <begin position="278"/>
        <end position="289"/>
    </location>
</feature>
<evidence type="ECO:0000313" key="4">
    <source>
        <dbReference type="Proteomes" id="UP000434172"/>
    </source>
</evidence>
<organism evidence="3 4">
    <name type="scientific">Colletotrichum asianum</name>
    <dbReference type="NCBI Taxonomy" id="702518"/>
    <lineage>
        <taxon>Eukaryota</taxon>
        <taxon>Fungi</taxon>
        <taxon>Dikarya</taxon>
        <taxon>Ascomycota</taxon>
        <taxon>Pezizomycotina</taxon>
        <taxon>Sordariomycetes</taxon>
        <taxon>Hypocreomycetidae</taxon>
        <taxon>Glomerellales</taxon>
        <taxon>Glomerellaceae</taxon>
        <taxon>Colletotrichum</taxon>
        <taxon>Colletotrichum gloeosporioides species complex</taxon>
    </lineage>
</organism>
<evidence type="ECO:0000256" key="2">
    <source>
        <dbReference type="SAM" id="MobiDB-lite"/>
    </source>
</evidence>
<keyword evidence="4" id="KW-1185">Reference proteome</keyword>
<reference evidence="3 4" key="1">
    <citation type="submission" date="2019-12" db="EMBL/GenBank/DDBJ databases">
        <title>A genome sequence resource for the geographically widespread anthracnose pathogen Colletotrichum asianum.</title>
        <authorList>
            <person name="Meng Y."/>
        </authorList>
    </citation>
    <scope>NUCLEOTIDE SEQUENCE [LARGE SCALE GENOMIC DNA]</scope>
    <source>
        <strain evidence="3 4">ICMP 18580</strain>
    </source>
</reference>
<dbReference type="InterPro" id="IPR036291">
    <property type="entry name" value="NAD(P)-bd_dom_sf"/>
</dbReference>
<dbReference type="Proteomes" id="UP000434172">
    <property type="component" value="Unassembled WGS sequence"/>
</dbReference>
<dbReference type="GO" id="GO:0016491">
    <property type="term" value="F:oxidoreductase activity"/>
    <property type="evidence" value="ECO:0007669"/>
    <property type="project" value="UniProtKB-KW"/>
</dbReference>
<keyword evidence="1" id="KW-0560">Oxidoreductase</keyword>
<dbReference type="SUPFAM" id="SSF51735">
    <property type="entry name" value="NAD(P)-binding Rossmann-fold domains"/>
    <property type="match status" value="1"/>
</dbReference>
<dbReference type="AlphaFoldDB" id="A0A8H3WBH3"/>
<protein>
    <submittedName>
        <fullName evidence="3">Short chain dehydrogenase reductase family protein</fullName>
    </submittedName>
</protein>
<accession>A0A8H3WBH3</accession>
<name>A0A8H3WBH3_9PEZI</name>
<proteinExistence type="predicted"/>
<dbReference type="InterPro" id="IPR002347">
    <property type="entry name" value="SDR_fam"/>
</dbReference>
<dbReference type="InterPro" id="IPR052228">
    <property type="entry name" value="Sec_Metab_Biosynth_Oxidored"/>
</dbReference>
<dbReference type="OrthoDB" id="2898509at2759"/>
<comment type="caution">
    <text evidence="3">The sequence shown here is derived from an EMBL/GenBank/DDBJ whole genome shotgun (WGS) entry which is preliminary data.</text>
</comment>
<feature type="region of interest" description="Disordered" evidence="2">
    <location>
        <begin position="267"/>
        <end position="289"/>
    </location>
</feature>